<reference evidence="1 2" key="1">
    <citation type="submission" date="2016-10" db="EMBL/GenBank/DDBJ databases">
        <authorList>
            <person name="de Groot N.N."/>
        </authorList>
    </citation>
    <scope>NUCLEOTIDE SEQUENCE [LARGE SCALE GENOMIC DNA]</scope>
    <source>
        <strain evidence="1 2">DSM 25232</strain>
    </source>
</reference>
<protein>
    <recommendedName>
        <fullName evidence="3">Tetratricopeptide repeat-containing protein</fullName>
    </recommendedName>
</protein>
<dbReference type="InterPro" id="IPR011990">
    <property type="entry name" value="TPR-like_helical_dom_sf"/>
</dbReference>
<accession>A0A1H7GPH8</accession>
<keyword evidence="2" id="KW-1185">Reference proteome</keyword>
<name>A0A1H7GPH8_AQUAM</name>
<evidence type="ECO:0000313" key="1">
    <source>
        <dbReference type="EMBL" id="SEK38490.1"/>
    </source>
</evidence>
<proteinExistence type="predicted"/>
<evidence type="ECO:0000313" key="2">
    <source>
        <dbReference type="Proteomes" id="UP000198521"/>
    </source>
</evidence>
<organism evidence="1 2">
    <name type="scientific">Aquimarina amphilecti</name>
    <dbReference type="NCBI Taxonomy" id="1038014"/>
    <lineage>
        <taxon>Bacteria</taxon>
        <taxon>Pseudomonadati</taxon>
        <taxon>Bacteroidota</taxon>
        <taxon>Flavobacteriia</taxon>
        <taxon>Flavobacteriales</taxon>
        <taxon>Flavobacteriaceae</taxon>
        <taxon>Aquimarina</taxon>
    </lineage>
</organism>
<dbReference type="AlphaFoldDB" id="A0A1H7GPH8"/>
<evidence type="ECO:0008006" key="3">
    <source>
        <dbReference type="Google" id="ProtNLM"/>
    </source>
</evidence>
<dbReference type="RefSeq" id="WP_091404810.1">
    <property type="nucleotide sequence ID" value="NZ_FOAB01000001.1"/>
</dbReference>
<dbReference type="EMBL" id="FOAB01000001">
    <property type="protein sequence ID" value="SEK38490.1"/>
    <property type="molecule type" value="Genomic_DNA"/>
</dbReference>
<sequence>MISIVALGQKKECDQFREGYFKIEDSITGVSLLHRVGNKQKEYNSISKMKLELSLEWSECGYKLILDKVVDNPYDIEMDASFTIDVAILETNENSYVQKSTSPFSDMVIQTNVQRITEKEYREIFAQQKKIDKGLSIDDPAFKKEVADSMCNCFSEVDKTKIDQNFFANCIAKGLLNHQEQLISIALQDTTGTDPEILGRRLGEELVLTVQKDLIHDCDDYFYFLDEIKKEGENKRFARADQKITDSLSFLIENRQELSLYRSRAENYLGLKDFENAEKDIDICFVFDPKDVQSKLLYALVLEGKEEYTKAADLYIEISEITGNKFLPIIAELVKRKAKK</sequence>
<dbReference type="SUPFAM" id="SSF48452">
    <property type="entry name" value="TPR-like"/>
    <property type="match status" value="1"/>
</dbReference>
<dbReference type="Gene3D" id="1.25.40.10">
    <property type="entry name" value="Tetratricopeptide repeat domain"/>
    <property type="match status" value="1"/>
</dbReference>
<dbReference type="Proteomes" id="UP000198521">
    <property type="component" value="Unassembled WGS sequence"/>
</dbReference>
<gene>
    <name evidence="1" type="ORF">SAMN04487910_0401</name>
</gene>